<name>A0A655QEG5_VIBCL</name>
<proteinExistence type="predicted"/>
<dbReference type="AlphaFoldDB" id="A0A655QEG5"/>
<accession>A0A655QEG5</accession>
<organism evidence="1 2">
    <name type="scientific">Vibrio cholerae</name>
    <dbReference type="NCBI Taxonomy" id="666"/>
    <lineage>
        <taxon>Bacteria</taxon>
        <taxon>Pseudomonadati</taxon>
        <taxon>Pseudomonadota</taxon>
        <taxon>Gammaproteobacteria</taxon>
        <taxon>Vibrionales</taxon>
        <taxon>Vibrionaceae</taxon>
        <taxon>Vibrio</taxon>
    </lineage>
</organism>
<evidence type="ECO:0000313" key="2">
    <source>
        <dbReference type="Proteomes" id="UP000044806"/>
    </source>
</evidence>
<evidence type="ECO:0000313" key="1">
    <source>
        <dbReference type="EMBL" id="CSA54473.1"/>
    </source>
</evidence>
<dbReference type="EMBL" id="CWOW01000008">
    <property type="protein sequence ID" value="CSA54473.1"/>
    <property type="molecule type" value="Genomic_DNA"/>
</dbReference>
<sequence>MTCGLPSVKVPVLSKAMVSIFPNCSNAAPPLIKAPRRAAAAKPEVIAAGVEITSAQGQAMSSKARPR</sequence>
<dbReference type="Proteomes" id="UP000044806">
    <property type="component" value="Unassembled WGS sequence"/>
</dbReference>
<reference evidence="1 2" key="1">
    <citation type="submission" date="2015-07" db="EMBL/GenBank/DDBJ databases">
        <authorList>
            <consortium name="Pathogen Informatics"/>
        </authorList>
    </citation>
    <scope>NUCLEOTIDE SEQUENCE [LARGE SCALE GENOMIC DNA]</scope>
    <source>
        <strain evidence="1 2">A51</strain>
    </source>
</reference>
<protein>
    <submittedName>
        <fullName evidence="1">Uncharacterized protein</fullName>
    </submittedName>
</protein>
<gene>
    <name evidence="1" type="ORF">ERS013165_01843</name>
</gene>